<proteinExistence type="predicted"/>
<evidence type="ECO:0000313" key="2">
    <source>
        <dbReference type="EMBL" id="RYU97420.1"/>
    </source>
</evidence>
<organism evidence="2 3">
    <name type="scientific">Emticicia agri</name>
    <dbReference type="NCBI Taxonomy" id="2492393"/>
    <lineage>
        <taxon>Bacteria</taxon>
        <taxon>Pseudomonadati</taxon>
        <taxon>Bacteroidota</taxon>
        <taxon>Cytophagia</taxon>
        <taxon>Cytophagales</taxon>
        <taxon>Leadbetterellaceae</taxon>
        <taxon>Emticicia</taxon>
    </lineage>
</organism>
<dbReference type="RefSeq" id="WP_130019202.1">
    <property type="nucleotide sequence ID" value="NZ_SEWF01000002.1"/>
</dbReference>
<dbReference type="OrthoDB" id="815717at2"/>
<feature type="signal peptide" evidence="1">
    <location>
        <begin position="1"/>
        <end position="20"/>
    </location>
</feature>
<keyword evidence="1" id="KW-0732">Signal</keyword>
<dbReference type="EMBL" id="SEWF01000002">
    <property type="protein sequence ID" value="RYU97420.1"/>
    <property type="molecule type" value="Genomic_DNA"/>
</dbReference>
<dbReference type="AlphaFoldDB" id="A0A4V1ZDU9"/>
<comment type="caution">
    <text evidence="2">The sequence shown here is derived from an EMBL/GenBank/DDBJ whole genome shotgun (WGS) entry which is preliminary data.</text>
</comment>
<feature type="chain" id="PRO_5020283036" description="Outer membrane protein beta-barrel domain-containing protein" evidence="1">
    <location>
        <begin position="21"/>
        <end position="415"/>
    </location>
</feature>
<gene>
    <name evidence="2" type="ORF">EWM59_01650</name>
</gene>
<accession>A0A4V1ZDU9</accession>
<evidence type="ECO:0008006" key="4">
    <source>
        <dbReference type="Google" id="ProtNLM"/>
    </source>
</evidence>
<dbReference type="Proteomes" id="UP000293162">
    <property type="component" value="Unassembled WGS sequence"/>
</dbReference>
<reference evidence="2 3" key="1">
    <citation type="submission" date="2019-02" db="EMBL/GenBank/DDBJ databases">
        <title>Bacterial novel species Emticicia sp. 17J42-9 isolated from soil.</title>
        <authorList>
            <person name="Jung H.-Y."/>
        </authorList>
    </citation>
    <scope>NUCLEOTIDE SEQUENCE [LARGE SCALE GENOMIC DNA]</scope>
    <source>
        <strain evidence="2 3">17J42-9</strain>
    </source>
</reference>
<protein>
    <recommendedName>
        <fullName evidence="4">Outer membrane protein beta-barrel domain-containing protein</fullName>
    </recommendedName>
</protein>
<evidence type="ECO:0000313" key="3">
    <source>
        <dbReference type="Proteomes" id="UP000293162"/>
    </source>
</evidence>
<evidence type="ECO:0000256" key="1">
    <source>
        <dbReference type="SAM" id="SignalP"/>
    </source>
</evidence>
<name>A0A4V1ZDU9_9BACT</name>
<keyword evidence="3" id="KW-1185">Reference proteome</keyword>
<sequence length="415" mass="48143">MKSKLNFTLLLFFITHICLAQKNFTKGKIFTFNKDTLSGYIDYKEWIKSPNQISFKDDPTQPARTYTTSQIAGFSINSNKETYHTLKFEIENLPRSSNKIVYFNMKEYTNRIRKIESINAFVRIASDGKAILYHYVDKNSEPHFLIKKDDSLTVLVYHIVETKHHSAKFTEFRSQLSKLLTESCKPLSIYHTEYYVSSLRKLIDSYNSCFSGAVQTVSPQKDKGRWEYGIMLGAGYTKMKHAMANPFRYTEVQGDARITPVGGLFLNYVFARGRGKYALLNELHTYQTKSLTTYDNEHFHYDMRYLGLQHLFRYTFYVGKPSVYALIGFSYATIIKQNSTLTRRDGSTEELVYLPWAIRNDEQRAIVGVGMSQKRFMLEARYYRGNGFTTGANVTIPNNRLDLLLKYNFGKIAIQ</sequence>